<keyword evidence="9" id="KW-1185">Reference proteome</keyword>
<evidence type="ECO:0000256" key="5">
    <source>
        <dbReference type="ARBA" id="ARBA00023237"/>
    </source>
</evidence>
<dbReference type="InterPro" id="IPR033985">
    <property type="entry name" value="SusD-like_N"/>
</dbReference>
<organism evidence="8 9">
    <name type="scientific">Algoriphagus halophytocola</name>
    <dbReference type="NCBI Taxonomy" id="2991499"/>
    <lineage>
        <taxon>Bacteria</taxon>
        <taxon>Pseudomonadati</taxon>
        <taxon>Bacteroidota</taxon>
        <taxon>Cytophagia</taxon>
        <taxon>Cytophagales</taxon>
        <taxon>Cyclobacteriaceae</taxon>
        <taxon>Algoriphagus</taxon>
    </lineage>
</organism>
<reference evidence="8" key="1">
    <citation type="submission" date="2022-10" db="EMBL/GenBank/DDBJ databases">
        <title>Algoriphagus sp. a novel bacteria isolate from halophytes salicornia europaea.</title>
        <authorList>
            <person name="Peng Y."/>
            <person name="Jiang L."/>
            <person name="Lee J."/>
        </authorList>
    </citation>
    <scope>NUCLEOTIDE SEQUENCE</scope>
    <source>
        <strain evidence="8">TR-M5</strain>
    </source>
</reference>
<gene>
    <name evidence="8" type="ORF">OM944_16785</name>
</gene>
<dbReference type="InterPro" id="IPR012944">
    <property type="entry name" value="SusD_RagB_dom"/>
</dbReference>
<dbReference type="Gene3D" id="1.25.40.390">
    <property type="match status" value="1"/>
</dbReference>
<evidence type="ECO:0000256" key="2">
    <source>
        <dbReference type="ARBA" id="ARBA00006275"/>
    </source>
</evidence>
<evidence type="ECO:0000259" key="6">
    <source>
        <dbReference type="Pfam" id="PF07980"/>
    </source>
</evidence>
<keyword evidence="5" id="KW-0998">Cell outer membrane</keyword>
<evidence type="ECO:0000313" key="9">
    <source>
        <dbReference type="Proteomes" id="UP001163156"/>
    </source>
</evidence>
<dbReference type="RefSeq" id="WP_264808760.1">
    <property type="nucleotide sequence ID" value="NZ_CP110226.1"/>
</dbReference>
<keyword evidence="3" id="KW-0732">Signal</keyword>
<feature type="domain" description="RagB/SusD" evidence="6">
    <location>
        <begin position="332"/>
        <end position="442"/>
    </location>
</feature>
<keyword evidence="4" id="KW-0472">Membrane</keyword>
<evidence type="ECO:0000256" key="1">
    <source>
        <dbReference type="ARBA" id="ARBA00004442"/>
    </source>
</evidence>
<dbReference type="SUPFAM" id="SSF48452">
    <property type="entry name" value="TPR-like"/>
    <property type="match status" value="1"/>
</dbReference>
<dbReference type="EMBL" id="CP110226">
    <property type="protein sequence ID" value="UZD22304.1"/>
    <property type="molecule type" value="Genomic_DNA"/>
</dbReference>
<proteinExistence type="inferred from homology"/>
<dbReference type="Pfam" id="PF07980">
    <property type="entry name" value="SusD_RagB"/>
    <property type="match status" value="1"/>
</dbReference>
<accession>A0ABY6MH50</accession>
<evidence type="ECO:0000256" key="3">
    <source>
        <dbReference type="ARBA" id="ARBA00022729"/>
    </source>
</evidence>
<dbReference type="InterPro" id="IPR011990">
    <property type="entry name" value="TPR-like_helical_dom_sf"/>
</dbReference>
<evidence type="ECO:0000259" key="7">
    <source>
        <dbReference type="Pfam" id="PF14322"/>
    </source>
</evidence>
<feature type="domain" description="SusD-like N-terminal" evidence="7">
    <location>
        <begin position="23"/>
        <end position="223"/>
    </location>
</feature>
<name>A0ABY6MH50_9BACT</name>
<dbReference type="Proteomes" id="UP001163156">
    <property type="component" value="Chromosome"/>
</dbReference>
<protein>
    <submittedName>
        <fullName evidence="8">RagB/SusD family nutrient uptake outer membrane protein</fullName>
    </submittedName>
</protein>
<sequence>MNRINIRFAILGFSLLLWGCEGYLDEKPNQNLVVVNTLADVRSLLDNSSVFNEQPVLGVLAADNYYLADAGVADLSVYQIGSYFWMDDPFQGDYVGDWISPYEQVFYANVALDALDKLDDNEGLGSAELRGEALFHRAYAYYQLLQYFAPPYQMAGGNDQLLGIVLKDSPDVNEEAFRSNLEECYRKVLDDLNEVVTLLPDFQLPKTRPSKVSALGMLSRLHLTLFDYQAAAATAREALDLYPDRLDFREADENARFPFERMGKEVMYYSALLTVSFNRSSEVYVDTLLAASYWENDLRLPVYFDSVGSNRLSYTGRLSGTTGMFGGLSVGELELNLAEGLARTGDEAGAKAVLEEFFSRRIAGDEIPAVDFEGKELIQFILDERRRELIGRGLRWTDLRRINQEADYEITLEKSLNGESYVLEPNSVRYTYPIPDDEIVLSGIRQNER</sequence>
<evidence type="ECO:0000256" key="4">
    <source>
        <dbReference type="ARBA" id="ARBA00023136"/>
    </source>
</evidence>
<evidence type="ECO:0000313" key="8">
    <source>
        <dbReference type="EMBL" id="UZD22304.1"/>
    </source>
</evidence>
<comment type="similarity">
    <text evidence="2">Belongs to the SusD family.</text>
</comment>
<dbReference type="Pfam" id="PF14322">
    <property type="entry name" value="SusD-like_3"/>
    <property type="match status" value="1"/>
</dbReference>
<comment type="subcellular location">
    <subcellularLocation>
        <location evidence="1">Cell outer membrane</location>
    </subcellularLocation>
</comment>